<evidence type="ECO:0000313" key="1">
    <source>
        <dbReference type="EMBL" id="CAB4605840.1"/>
    </source>
</evidence>
<organism evidence="1">
    <name type="scientific">freshwater metagenome</name>
    <dbReference type="NCBI Taxonomy" id="449393"/>
    <lineage>
        <taxon>unclassified sequences</taxon>
        <taxon>metagenomes</taxon>
        <taxon>ecological metagenomes</taxon>
    </lineage>
</organism>
<dbReference type="EMBL" id="CAEZUT010000017">
    <property type="protein sequence ID" value="CAB4605840.1"/>
    <property type="molecule type" value="Genomic_DNA"/>
</dbReference>
<reference evidence="1" key="1">
    <citation type="submission" date="2020-05" db="EMBL/GenBank/DDBJ databases">
        <authorList>
            <person name="Chiriac C."/>
            <person name="Salcher M."/>
            <person name="Ghai R."/>
            <person name="Kavagutti S V."/>
        </authorList>
    </citation>
    <scope>NUCLEOTIDE SEQUENCE</scope>
</reference>
<sequence>MVLLYFLPLVPIAEIETLMLLPEKAINGFDPVKFKVSFSKLSAAVAHAISLLLPKVYSLRTEPKIG</sequence>
<accession>A0A6J6GZM5</accession>
<dbReference type="AlphaFoldDB" id="A0A6J6GZM5"/>
<proteinExistence type="predicted"/>
<protein>
    <submittedName>
        <fullName evidence="1">Unannotated protein</fullName>
    </submittedName>
</protein>
<name>A0A6J6GZM5_9ZZZZ</name>
<gene>
    <name evidence="1" type="ORF">UFOPK1854_00267</name>
</gene>